<feature type="domain" description="HTH iclR-type" evidence="4">
    <location>
        <begin position="18"/>
        <end position="80"/>
    </location>
</feature>
<dbReference type="InterPro" id="IPR005471">
    <property type="entry name" value="Tscrpt_reg_IclR_N"/>
</dbReference>
<keyword evidence="2" id="KW-0238">DNA-binding</keyword>
<evidence type="ECO:0000256" key="2">
    <source>
        <dbReference type="ARBA" id="ARBA00023125"/>
    </source>
</evidence>
<dbReference type="PANTHER" id="PTHR30136:SF33">
    <property type="entry name" value="TRANSCRIPTIONAL REGULATORY PROTEIN"/>
    <property type="match status" value="1"/>
</dbReference>
<dbReference type="Pfam" id="PF01614">
    <property type="entry name" value="IclR_C"/>
    <property type="match status" value="1"/>
</dbReference>
<dbReference type="PROSITE" id="PS51078">
    <property type="entry name" value="ICLR_ED"/>
    <property type="match status" value="1"/>
</dbReference>
<sequence>MTTRRAQPEPDDKDRNFVTALARGLQILRAFRHGDTALSNTDFAERTGLPKPTISRLTHTLCQLGYLVQDQPGGAYRLGVGVLRLGFGVLGSTDICERAGEVLRELRTGANPYLTAALGEAHRAEVVYVAVSRSTQNVALTMHVGSRLPLFSSAMGRAILVAMTPDQRAAAVEAAQQDLGLQRDDLLRSIETAQDEYVARGYCTGFSLWRDDVHAISAPVPSADDGRVFGLNIGGPSFYVTPEELASEHAAKLIDAARQLSLRP</sequence>
<feature type="domain" description="IclR-ED" evidence="5">
    <location>
        <begin position="81"/>
        <end position="264"/>
    </location>
</feature>
<dbReference type="GO" id="GO:0045892">
    <property type="term" value="P:negative regulation of DNA-templated transcription"/>
    <property type="evidence" value="ECO:0007669"/>
    <property type="project" value="TreeGrafter"/>
</dbReference>
<dbReference type="OrthoDB" id="9807558at2"/>
<evidence type="ECO:0000313" key="6">
    <source>
        <dbReference type="EMBL" id="SHF37883.1"/>
    </source>
</evidence>
<keyword evidence="3" id="KW-0804">Transcription</keyword>
<dbReference type="Gene3D" id="3.30.450.40">
    <property type="match status" value="1"/>
</dbReference>
<dbReference type="InterPro" id="IPR050707">
    <property type="entry name" value="HTH_MetabolicPath_Reg"/>
</dbReference>
<accession>A0A1M5B5V4</accession>
<dbReference type="FunFam" id="1.10.10.10:FF:000056">
    <property type="entry name" value="IclR family transcriptional regulator"/>
    <property type="match status" value="1"/>
</dbReference>
<dbReference type="InterPro" id="IPR014757">
    <property type="entry name" value="Tscrpt_reg_IclR_C"/>
</dbReference>
<dbReference type="GO" id="GO:0003677">
    <property type="term" value="F:DNA binding"/>
    <property type="evidence" value="ECO:0007669"/>
    <property type="project" value="UniProtKB-KW"/>
</dbReference>
<dbReference type="GO" id="GO:0003700">
    <property type="term" value="F:DNA-binding transcription factor activity"/>
    <property type="evidence" value="ECO:0007669"/>
    <property type="project" value="TreeGrafter"/>
</dbReference>
<evidence type="ECO:0000313" key="7">
    <source>
        <dbReference type="Proteomes" id="UP000325134"/>
    </source>
</evidence>
<dbReference type="Proteomes" id="UP000325134">
    <property type="component" value="Unassembled WGS sequence"/>
</dbReference>
<dbReference type="Pfam" id="PF09339">
    <property type="entry name" value="HTH_IclR"/>
    <property type="match status" value="1"/>
</dbReference>
<dbReference type="AlphaFoldDB" id="A0A1M5B5V4"/>
<keyword evidence="7" id="KW-1185">Reference proteome</keyword>
<reference evidence="6 7" key="1">
    <citation type="submission" date="2016-11" db="EMBL/GenBank/DDBJ databases">
        <authorList>
            <person name="Varghese N."/>
            <person name="Submissions S."/>
        </authorList>
    </citation>
    <scope>NUCLEOTIDE SEQUENCE [LARGE SCALE GENOMIC DNA]</scope>
    <source>
        <strain evidence="6 7">DSM 29341</strain>
    </source>
</reference>
<organism evidence="6 7">
    <name type="scientific">Ruegeria intermedia</name>
    <dbReference type="NCBI Taxonomy" id="996115"/>
    <lineage>
        <taxon>Bacteria</taxon>
        <taxon>Pseudomonadati</taxon>
        <taxon>Pseudomonadota</taxon>
        <taxon>Alphaproteobacteria</taxon>
        <taxon>Rhodobacterales</taxon>
        <taxon>Roseobacteraceae</taxon>
        <taxon>Ruegeria</taxon>
    </lineage>
</organism>
<evidence type="ECO:0000259" key="5">
    <source>
        <dbReference type="PROSITE" id="PS51078"/>
    </source>
</evidence>
<dbReference type="PROSITE" id="PS51077">
    <property type="entry name" value="HTH_ICLR"/>
    <property type="match status" value="1"/>
</dbReference>
<evidence type="ECO:0000256" key="3">
    <source>
        <dbReference type="ARBA" id="ARBA00023163"/>
    </source>
</evidence>
<dbReference type="RefSeq" id="WP_149777253.1">
    <property type="nucleotide sequence ID" value="NZ_FQVK01000033.1"/>
</dbReference>
<dbReference type="PANTHER" id="PTHR30136">
    <property type="entry name" value="HELIX-TURN-HELIX TRANSCRIPTIONAL REGULATOR, ICLR FAMILY"/>
    <property type="match status" value="1"/>
</dbReference>
<dbReference type="InterPro" id="IPR029016">
    <property type="entry name" value="GAF-like_dom_sf"/>
</dbReference>
<dbReference type="InterPro" id="IPR036388">
    <property type="entry name" value="WH-like_DNA-bd_sf"/>
</dbReference>
<protein>
    <submittedName>
        <fullName evidence="6">Transcriptional regulator, IclR family</fullName>
    </submittedName>
</protein>
<dbReference type="SUPFAM" id="SSF46785">
    <property type="entry name" value="Winged helix' DNA-binding domain"/>
    <property type="match status" value="1"/>
</dbReference>
<dbReference type="SMART" id="SM00346">
    <property type="entry name" value="HTH_ICLR"/>
    <property type="match status" value="1"/>
</dbReference>
<dbReference type="InterPro" id="IPR036390">
    <property type="entry name" value="WH_DNA-bd_sf"/>
</dbReference>
<gene>
    <name evidence="6" type="ORF">SAMN05444279_1338</name>
</gene>
<proteinExistence type="predicted"/>
<evidence type="ECO:0000259" key="4">
    <source>
        <dbReference type="PROSITE" id="PS51077"/>
    </source>
</evidence>
<evidence type="ECO:0000256" key="1">
    <source>
        <dbReference type="ARBA" id="ARBA00023015"/>
    </source>
</evidence>
<name>A0A1M5B5V4_9RHOB</name>
<dbReference type="SUPFAM" id="SSF55781">
    <property type="entry name" value="GAF domain-like"/>
    <property type="match status" value="1"/>
</dbReference>
<dbReference type="EMBL" id="FQVK01000033">
    <property type="protein sequence ID" value="SHF37883.1"/>
    <property type="molecule type" value="Genomic_DNA"/>
</dbReference>
<keyword evidence="1" id="KW-0805">Transcription regulation</keyword>
<dbReference type="Gene3D" id="1.10.10.10">
    <property type="entry name" value="Winged helix-like DNA-binding domain superfamily/Winged helix DNA-binding domain"/>
    <property type="match status" value="1"/>
</dbReference>